<evidence type="ECO:0000256" key="2">
    <source>
        <dbReference type="ARBA" id="ARBA00022448"/>
    </source>
</evidence>
<keyword evidence="9" id="KW-0675">Receptor</keyword>
<dbReference type="InterPro" id="IPR036942">
    <property type="entry name" value="Beta-barrel_TonB_sf"/>
</dbReference>
<dbReference type="Gene3D" id="2.40.170.20">
    <property type="entry name" value="TonB-dependent receptor, beta-barrel domain"/>
    <property type="match status" value="1"/>
</dbReference>
<dbReference type="InterPro" id="IPR012910">
    <property type="entry name" value="Plug_dom"/>
</dbReference>
<evidence type="ECO:0000256" key="5">
    <source>
        <dbReference type="ARBA" id="ARBA00023136"/>
    </source>
</evidence>
<evidence type="ECO:0000256" key="3">
    <source>
        <dbReference type="ARBA" id="ARBA00022452"/>
    </source>
</evidence>
<name>A0ABV2PZZ0_9GAMM</name>
<evidence type="ECO:0000256" key="1">
    <source>
        <dbReference type="ARBA" id="ARBA00004571"/>
    </source>
</evidence>
<proteinExistence type="predicted"/>
<feature type="domain" description="TonB-dependent receptor plug" evidence="7">
    <location>
        <begin position="116"/>
        <end position="222"/>
    </location>
</feature>
<dbReference type="Pfam" id="PF07715">
    <property type="entry name" value="Plug"/>
    <property type="match status" value="1"/>
</dbReference>
<dbReference type="InterPro" id="IPR039426">
    <property type="entry name" value="TonB-dep_rcpt-like"/>
</dbReference>
<dbReference type="Pfam" id="PF25183">
    <property type="entry name" value="OMP_b-brl_4"/>
    <property type="match status" value="1"/>
</dbReference>
<comment type="caution">
    <text evidence="9">The sequence shown here is derived from an EMBL/GenBank/DDBJ whole genome shotgun (WGS) entry which is preliminary data.</text>
</comment>
<dbReference type="InterPro" id="IPR037066">
    <property type="entry name" value="Plug_dom_sf"/>
</dbReference>
<keyword evidence="10" id="KW-1185">Reference proteome</keyword>
<dbReference type="PANTHER" id="PTHR30069">
    <property type="entry name" value="TONB-DEPENDENT OUTER MEMBRANE RECEPTOR"/>
    <property type="match status" value="1"/>
</dbReference>
<dbReference type="RefSeq" id="WP_354550991.1">
    <property type="nucleotide sequence ID" value="NZ_JBEPSD010000002.1"/>
</dbReference>
<dbReference type="SUPFAM" id="SSF56935">
    <property type="entry name" value="Porins"/>
    <property type="match status" value="1"/>
</dbReference>
<sequence length="1009" mass="111199">MALGLAGTAWGQATSGTIYGSVPLGANETVQVTSTSGYSQTFNAGASGKYSVTLPVGTYTVSLLRDGKVVESRSGVSPAAAGAVAVNFSADAGPENVQDLGGINVSANAMPPIDVKTTNQVTTVTAADLLRLPLARSAEDIAMLAPGVNMGSPELGKGPLGTPLLTFGAGSTAENAYYIDGVNVTDSLYSNGGVALPYGAIEQQQTFTSGYGAKYGRSIGGVINQIGKSGTNEWHFGARTVWKPGAMRGTADNHYFVNPLSTKVGQMAGDLAYYNKLDTVSEAVYDVYLSGPLIKDKLFFFASAEEDNRWGKSVGGFGSQYQTNYRYEAPKYYAKLNWNINENNYLTLTGVQSSYKQYQSRYEFDYDTFQRGNFDSLRQVSKKKFQVWAANYTSYLTDNLTLNAMVGKTLGSYETFQPPYPGIDLTLPYIDEPKMQNPAYAPPSGISNTQGDSTQDIPTHKLNSLNYRVSLDYQLSDHQLSVGIDNRTTTDIDDGYTTTGPGYYWGYGMGTVGKPIIGDNSDSFPYVAAPDTNMPGNKYYAYKSVDIKNANVKVVQRALYIEDNWQITPNFLLSAGLRDDMFTNYNSDNEPYIRLTKPQWAPRLGFSWDVHGDSSLKVFGNAGRYYLAIPLNVAVTVSSPVTRYDIFGTYTGIDQATGEPIGFTPLPQNPSYGVSINNEYGQSKDPRITTAQNIKAQFSDNYVLGMQQAFNMLGTEWVFGATGTYQRMDRVIDDYGDTQRMCAAGRAQGYDWMTPATCDQWAQGLLMINPGVTQKIWMNGPDGNIHPVTFTREDQGLDVGPVRRFYSIDLSLGHDWDSKWMAKFDYVFSKTWGNTEGPVSTYSQQSGSYLTTAWDFPERMEYSMGELPNSRRHQFKAYGAYALSKEWTAGGNVYVTSGTPRLCRGYYGPGESRPHGSSTFYWCGGKPAQQGSLGRTPWVYNLDLNLDYKPEWAGRKLDFNLAIFNVLNRKTPLFYNDVFSGTTNPNPDYGKVQDTRSVREVRLMMSYDF</sequence>
<evidence type="ECO:0000256" key="6">
    <source>
        <dbReference type="ARBA" id="ARBA00023237"/>
    </source>
</evidence>
<dbReference type="Gene3D" id="2.170.130.10">
    <property type="entry name" value="TonB-dependent receptor, plug domain"/>
    <property type="match status" value="1"/>
</dbReference>
<evidence type="ECO:0000256" key="4">
    <source>
        <dbReference type="ARBA" id="ARBA00022692"/>
    </source>
</evidence>
<dbReference type="EMBL" id="JBEPSD010000002">
    <property type="protein sequence ID" value="MET4570275.1"/>
    <property type="molecule type" value="Genomic_DNA"/>
</dbReference>
<evidence type="ECO:0000259" key="7">
    <source>
        <dbReference type="Pfam" id="PF07715"/>
    </source>
</evidence>
<organism evidence="9 10">
    <name type="scientific">Rhodanobacter soli</name>
    <dbReference type="NCBI Taxonomy" id="590609"/>
    <lineage>
        <taxon>Bacteria</taxon>
        <taxon>Pseudomonadati</taxon>
        <taxon>Pseudomonadota</taxon>
        <taxon>Gammaproteobacteria</taxon>
        <taxon>Lysobacterales</taxon>
        <taxon>Rhodanobacteraceae</taxon>
        <taxon>Rhodanobacter</taxon>
    </lineage>
</organism>
<keyword evidence="4" id="KW-0812">Transmembrane</keyword>
<dbReference type="Proteomes" id="UP001549251">
    <property type="component" value="Unassembled WGS sequence"/>
</dbReference>
<keyword evidence="5" id="KW-0472">Membrane</keyword>
<comment type="subcellular location">
    <subcellularLocation>
        <location evidence="1">Cell outer membrane</location>
        <topology evidence="1">Multi-pass membrane protein</topology>
    </subcellularLocation>
</comment>
<accession>A0ABV2PZZ0</accession>
<evidence type="ECO:0000313" key="10">
    <source>
        <dbReference type="Proteomes" id="UP001549251"/>
    </source>
</evidence>
<keyword evidence="3" id="KW-1134">Transmembrane beta strand</keyword>
<feature type="domain" description="TonB-dependent transporter Oar-like beta-barrel" evidence="8">
    <location>
        <begin position="322"/>
        <end position="589"/>
    </location>
</feature>
<evidence type="ECO:0000313" key="9">
    <source>
        <dbReference type="EMBL" id="MET4570275.1"/>
    </source>
</evidence>
<dbReference type="PANTHER" id="PTHR30069:SF46">
    <property type="entry name" value="OAR PROTEIN"/>
    <property type="match status" value="1"/>
</dbReference>
<keyword evidence="6" id="KW-0998">Cell outer membrane</keyword>
<gene>
    <name evidence="9" type="ORF">ABIE04_002636</name>
</gene>
<dbReference type="InterPro" id="IPR057601">
    <property type="entry name" value="Oar-like_b-barrel"/>
</dbReference>
<protein>
    <submittedName>
        <fullName evidence="9">Outer membrane receptor for ferrienterochelin and colicin</fullName>
    </submittedName>
</protein>
<reference evidence="9 10" key="1">
    <citation type="submission" date="2024-06" db="EMBL/GenBank/DDBJ databases">
        <title>Sorghum-associated microbial communities from plants grown in Nebraska, USA.</title>
        <authorList>
            <person name="Schachtman D."/>
        </authorList>
    </citation>
    <scope>NUCLEOTIDE SEQUENCE [LARGE SCALE GENOMIC DNA]</scope>
    <source>
        <strain evidence="9 10">1757</strain>
    </source>
</reference>
<evidence type="ECO:0000259" key="8">
    <source>
        <dbReference type="Pfam" id="PF25183"/>
    </source>
</evidence>
<keyword evidence="2" id="KW-0813">Transport</keyword>